<comment type="caution">
    <text evidence="2">The sequence shown here is derived from an EMBL/GenBank/DDBJ whole genome shotgun (WGS) entry which is preliminary data.</text>
</comment>
<accession>A0A5A7NYG2</accession>
<sequence length="356" mass="39871">AWELSGIPCTHALRAIINQKEDPVDFVSHFYSVDSYRLAYECAIMPMSGDSVWGQTSYVPLHGKKKGRGRPTSLRRREPDEPRGKRKRSTCPFKLKKQQTTVRCSKCHATGHNALRCKVTALQQQEANANANANIPIRMEKLKVTKKNTDGVGPSCDAPQQQQEVPANANILPPREDDLMNSVISDEELMATIDNYTEMDFYQHEQPQPQVNKQRKRGVENSSNAQQQKKNANSQILPPTQEDLMDSVISYQELMAAVESQVDSNIYQYVQPHKPGPSPFEQLKMSSNQPPVTNPLQTRINIRAPPPITGGYSRPMFSTMPNISKSIVVEGGKKFLNLSQESQTGVQVKKGKGKKK</sequence>
<evidence type="ECO:0000313" key="3">
    <source>
        <dbReference type="Proteomes" id="UP000325081"/>
    </source>
</evidence>
<dbReference type="Proteomes" id="UP000325081">
    <property type="component" value="Unassembled WGS sequence"/>
</dbReference>
<organism evidence="2 3">
    <name type="scientific">Striga asiatica</name>
    <name type="common">Asiatic witchweed</name>
    <name type="synonym">Buchnera asiatica</name>
    <dbReference type="NCBI Taxonomy" id="4170"/>
    <lineage>
        <taxon>Eukaryota</taxon>
        <taxon>Viridiplantae</taxon>
        <taxon>Streptophyta</taxon>
        <taxon>Embryophyta</taxon>
        <taxon>Tracheophyta</taxon>
        <taxon>Spermatophyta</taxon>
        <taxon>Magnoliopsida</taxon>
        <taxon>eudicotyledons</taxon>
        <taxon>Gunneridae</taxon>
        <taxon>Pentapetalae</taxon>
        <taxon>asterids</taxon>
        <taxon>lamiids</taxon>
        <taxon>Lamiales</taxon>
        <taxon>Orobanchaceae</taxon>
        <taxon>Buchnereae</taxon>
        <taxon>Striga</taxon>
    </lineage>
</organism>
<dbReference type="AlphaFoldDB" id="A0A5A7NYG2"/>
<evidence type="ECO:0000313" key="2">
    <source>
        <dbReference type="EMBL" id="GER25317.1"/>
    </source>
</evidence>
<gene>
    <name evidence="2" type="ORF">STAS_00887</name>
</gene>
<proteinExistence type="predicted"/>
<feature type="non-terminal residue" evidence="2">
    <location>
        <position position="356"/>
    </location>
</feature>
<protein>
    <submittedName>
        <fullName evidence="2">Uncharacterized protein</fullName>
    </submittedName>
</protein>
<feature type="region of interest" description="Disordered" evidence="1">
    <location>
        <begin position="60"/>
        <end position="91"/>
    </location>
</feature>
<dbReference type="EMBL" id="BKCP01000002">
    <property type="protein sequence ID" value="GER25317.1"/>
    <property type="molecule type" value="Genomic_DNA"/>
</dbReference>
<feature type="non-terminal residue" evidence="2">
    <location>
        <position position="1"/>
    </location>
</feature>
<keyword evidence="3" id="KW-1185">Reference proteome</keyword>
<name>A0A5A7NYG2_STRAF</name>
<dbReference type="OrthoDB" id="687700at2759"/>
<feature type="region of interest" description="Disordered" evidence="1">
    <location>
        <begin position="205"/>
        <end position="240"/>
    </location>
</feature>
<reference evidence="3" key="1">
    <citation type="journal article" date="2019" name="Curr. Biol.">
        <title>Genome Sequence of Striga asiatica Provides Insight into the Evolution of Plant Parasitism.</title>
        <authorList>
            <person name="Yoshida S."/>
            <person name="Kim S."/>
            <person name="Wafula E.K."/>
            <person name="Tanskanen J."/>
            <person name="Kim Y.M."/>
            <person name="Honaas L."/>
            <person name="Yang Z."/>
            <person name="Spallek T."/>
            <person name="Conn C.E."/>
            <person name="Ichihashi Y."/>
            <person name="Cheong K."/>
            <person name="Cui S."/>
            <person name="Der J.P."/>
            <person name="Gundlach H."/>
            <person name="Jiao Y."/>
            <person name="Hori C."/>
            <person name="Ishida J.K."/>
            <person name="Kasahara H."/>
            <person name="Kiba T."/>
            <person name="Kim M.S."/>
            <person name="Koo N."/>
            <person name="Laohavisit A."/>
            <person name="Lee Y.H."/>
            <person name="Lumba S."/>
            <person name="McCourt P."/>
            <person name="Mortimer J.C."/>
            <person name="Mutuku J.M."/>
            <person name="Nomura T."/>
            <person name="Sasaki-Sekimoto Y."/>
            <person name="Seto Y."/>
            <person name="Wang Y."/>
            <person name="Wakatake T."/>
            <person name="Sakakibara H."/>
            <person name="Demura T."/>
            <person name="Yamaguchi S."/>
            <person name="Yoneyama K."/>
            <person name="Manabe R.I."/>
            <person name="Nelson D.C."/>
            <person name="Schulman A.H."/>
            <person name="Timko M.P."/>
            <person name="dePamphilis C.W."/>
            <person name="Choi D."/>
            <person name="Shirasu K."/>
        </authorList>
    </citation>
    <scope>NUCLEOTIDE SEQUENCE [LARGE SCALE GENOMIC DNA]</scope>
    <source>
        <strain evidence="3">cv. UVA1</strain>
    </source>
</reference>
<evidence type="ECO:0000256" key="1">
    <source>
        <dbReference type="SAM" id="MobiDB-lite"/>
    </source>
</evidence>
<feature type="compositionally biased region" description="Low complexity" evidence="1">
    <location>
        <begin position="221"/>
        <end position="235"/>
    </location>
</feature>